<dbReference type="InterPro" id="IPR018669">
    <property type="entry name" value="Toxin_HigB"/>
</dbReference>
<reference evidence="1 2" key="1">
    <citation type="submission" date="2023-10" db="EMBL/GenBank/DDBJ databases">
        <title>Wastewater isolates of ESBL- and carbapenemase-producing Gram-negative bacteria from New Zealand.</title>
        <authorList>
            <person name="Straub C."/>
            <person name="Weaver L."/>
            <person name="Cornelius A."/>
            <person name="Mcgill E."/>
            <person name="Dyet K."/>
            <person name="White L."/>
            <person name="Pattis I."/>
        </authorList>
    </citation>
    <scope>NUCLEOTIDE SEQUENCE [LARGE SCALE GENOMIC DNA]</scope>
    <source>
        <strain evidence="1 2">ESBL09</strain>
    </source>
</reference>
<sequence length="100" mass="11472">MKIIAIATLRDFWTANPDAEQPLKAWVDEAKKANWTTPAEIKEQYRTASILKNRRVVFNIAGNKYRLIVAIAYQRGVIFVKFLGTHKQYDAIDAETVSME</sequence>
<evidence type="ECO:0000313" key="1">
    <source>
        <dbReference type="EMBL" id="MEE9656007.1"/>
    </source>
</evidence>
<name>A0AB35XH61_9ENTR</name>
<dbReference type="AlphaFoldDB" id="A0AB35XH61"/>
<dbReference type="GO" id="GO:0110001">
    <property type="term" value="C:toxin-antitoxin complex"/>
    <property type="evidence" value="ECO:0007669"/>
    <property type="project" value="InterPro"/>
</dbReference>
<keyword evidence="2" id="KW-1185">Reference proteome</keyword>
<accession>A0AB35XH61</accession>
<dbReference type="EMBL" id="JAZKKV010000001">
    <property type="protein sequence ID" value="MEE9656007.1"/>
    <property type="molecule type" value="Genomic_DNA"/>
</dbReference>
<dbReference type="RefSeq" id="WP_185668144.1">
    <property type="nucleotide sequence ID" value="NZ_CAXOJM010000001.1"/>
</dbReference>
<protein>
    <submittedName>
        <fullName evidence="1">Type II toxin-antitoxin system HigB family toxin</fullName>
    </submittedName>
</protein>
<organism evidence="1 2">
    <name type="scientific">Kluyvera ascorbata</name>
    <dbReference type="NCBI Taxonomy" id="51288"/>
    <lineage>
        <taxon>Bacteria</taxon>
        <taxon>Pseudomonadati</taxon>
        <taxon>Pseudomonadota</taxon>
        <taxon>Gammaproteobacteria</taxon>
        <taxon>Enterobacterales</taxon>
        <taxon>Enterobacteriaceae</taxon>
        <taxon>Kluyvera</taxon>
    </lineage>
</organism>
<comment type="caution">
    <text evidence="1">The sequence shown here is derived from an EMBL/GenBank/DDBJ whole genome shotgun (WGS) entry which is preliminary data.</text>
</comment>
<dbReference type="Pfam" id="PF09907">
    <property type="entry name" value="HigB_toxin"/>
    <property type="match status" value="1"/>
</dbReference>
<dbReference type="GO" id="GO:0004519">
    <property type="term" value="F:endonuclease activity"/>
    <property type="evidence" value="ECO:0007669"/>
    <property type="project" value="InterPro"/>
</dbReference>
<dbReference type="GO" id="GO:0003723">
    <property type="term" value="F:RNA binding"/>
    <property type="evidence" value="ECO:0007669"/>
    <property type="project" value="InterPro"/>
</dbReference>
<dbReference type="GeneID" id="85159782"/>
<evidence type="ECO:0000313" key="2">
    <source>
        <dbReference type="Proteomes" id="UP001331691"/>
    </source>
</evidence>
<proteinExistence type="predicted"/>
<gene>
    <name evidence="1" type="ORF">V4836_18090</name>
</gene>
<dbReference type="Proteomes" id="UP001331691">
    <property type="component" value="Unassembled WGS sequence"/>
</dbReference>